<dbReference type="Proteomes" id="UP001597286">
    <property type="component" value="Unassembled WGS sequence"/>
</dbReference>
<dbReference type="InterPro" id="IPR001279">
    <property type="entry name" value="Metallo-B-lactamas"/>
</dbReference>
<comment type="caution">
    <text evidence="2">The sequence shown here is derived from an EMBL/GenBank/DDBJ whole genome shotgun (WGS) entry which is preliminary data.</text>
</comment>
<dbReference type="Pfam" id="PF00753">
    <property type="entry name" value="Lactamase_B"/>
    <property type="match status" value="1"/>
</dbReference>
<keyword evidence="3" id="KW-1185">Reference proteome</keyword>
<evidence type="ECO:0000259" key="1">
    <source>
        <dbReference type="SMART" id="SM00849"/>
    </source>
</evidence>
<protein>
    <submittedName>
        <fullName evidence="2">MBL fold metallo-hydrolase</fullName>
    </submittedName>
</protein>
<dbReference type="RefSeq" id="WP_378487210.1">
    <property type="nucleotide sequence ID" value="NZ_JBHUFB010000020.1"/>
</dbReference>
<dbReference type="InterPro" id="IPR050855">
    <property type="entry name" value="NDM-1-like"/>
</dbReference>
<reference evidence="3" key="1">
    <citation type="journal article" date="2019" name="Int. J. Syst. Evol. Microbiol.">
        <title>The Global Catalogue of Microorganisms (GCM) 10K type strain sequencing project: providing services to taxonomists for standard genome sequencing and annotation.</title>
        <authorList>
            <consortium name="The Broad Institute Genomics Platform"/>
            <consortium name="The Broad Institute Genome Sequencing Center for Infectious Disease"/>
            <person name="Wu L."/>
            <person name="Ma J."/>
        </authorList>
    </citation>
    <scope>NUCLEOTIDE SEQUENCE [LARGE SCALE GENOMIC DNA]</scope>
    <source>
        <strain evidence="3">DT72</strain>
    </source>
</reference>
<evidence type="ECO:0000313" key="2">
    <source>
        <dbReference type="EMBL" id="MFD1814715.1"/>
    </source>
</evidence>
<dbReference type="EMBL" id="JBHUFB010000020">
    <property type="protein sequence ID" value="MFD1814715.1"/>
    <property type="molecule type" value="Genomic_DNA"/>
</dbReference>
<gene>
    <name evidence="2" type="ORF">ACFSJG_21060</name>
</gene>
<dbReference type="Gene3D" id="3.60.15.10">
    <property type="entry name" value="Ribonuclease Z/Hydroxyacylglutathione hydrolase-like"/>
    <property type="match status" value="1"/>
</dbReference>
<dbReference type="SMART" id="SM00849">
    <property type="entry name" value="Lactamase_B"/>
    <property type="match status" value="1"/>
</dbReference>
<dbReference type="InterPro" id="IPR036866">
    <property type="entry name" value="RibonucZ/Hydroxyglut_hydro"/>
</dbReference>
<sequence length="294" mass="31692">MSGWHRIAPVANGVWSITEAGHVTVWLIVGSDRALLLDTGMGFVPLRPVIEEITPLPVTVVNTHHHFDHVGGNHEFDDVLIHLAGADHLTAPPPAAELRDYLDQYDRQLQAAASVREIDREFLHLFDADSDPGPLPSGVDGDTWRIRPRAANGSVTDGDELDLGGRALRVLHTPGHTPDGICLIDTKTGILFAGDTVSSGPIYAHEPDSDVDAFTASAARLAELKNDVSLVAMCHFGRVIVAPHLLQAVSDAFESLPESRTRARRTVDAVGAGVDEVPFDRFSILLPAPEHLGH</sequence>
<feature type="domain" description="Metallo-beta-lactamase" evidence="1">
    <location>
        <begin position="22"/>
        <end position="235"/>
    </location>
</feature>
<organism evidence="2 3">
    <name type="scientific">Rhodococcus gannanensis</name>
    <dbReference type="NCBI Taxonomy" id="1960308"/>
    <lineage>
        <taxon>Bacteria</taxon>
        <taxon>Bacillati</taxon>
        <taxon>Actinomycetota</taxon>
        <taxon>Actinomycetes</taxon>
        <taxon>Mycobacteriales</taxon>
        <taxon>Nocardiaceae</taxon>
        <taxon>Rhodococcus</taxon>
    </lineage>
</organism>
<proteinExistence type="predicted"/>
<accession>A0ABW4P8A9</accession>
<dbReference type="PANTHER" id="PTHR42951:SF4">
    <property type="entry name" value="ACYL-COENZYME A THIOESTERASE MBLAC2"/>
    <property type="match status" value="1"/>
</dbReference>
<dbReference type="PANTHER" id="PTHR42951">
    <property type="entry name" value="METALLO-BETA-LACTAMASE DOMAIN-CONTAINING"/>
    <property type="match status" value="1"/>
</dbReference>
<evidence type="ECO:0000313" key="3">
    <source>
        <dbReference type="Proteomes" id="UP001597286"/>
    </source>
</evidence>
<name>A0ABW4P8A9_9NOCA</name>
<dbReference type="SUPFAM" id="SSF56281">
    <property type="entry name" value="Metallo-hydrolase/oxidoreductase"/>
    <property type="match status" value="1"/>
</dbReference>